<feature type="compositionally biased region" description="Acidic residues" evidence="1">
    <location>
        <begin position="17"/>
        <end position="51"/>
    </location>
</feature>
<evidence type="ECO:0000313" key="4">
    <source>
        <dbReference type="Proteomes" id="UP000652761"/>
    </source>
</evidence>
<organism evidence="3 4">
    <name type="scientific">Colocasia esculenta</name>
    <name type="common">Wild taro</name>
    <name type="synonym">Arum esculentum</name>
    <dbReference type="NCBI Taxonomy" id="4460"/>
    <lineage>
        <taxon>Eukaryota</taxon>
        <taxon>Viridiplantae</taxon>
        <taxon>Streptophyta</taxon>
        <taxon>Embryophyta</taxon>
        <taxon>Tracheophyta</taxon>
        <taxon>Spermatophyta</taxon>
        <taxon>Magnoliopsida</taxon>
        <taxon>Liliopsida</taxon>
        <taxon>Araceae</taxon>
        <taxon>Aroideae</taxon>
        <taxon>Colocasieae</taxon>
        <taxon>Colocasia</taxon>
    </lineage>
</organism>
<dbReference type="PANTHER" id="PTHR46033:SF8">
    <property type="entry name" value="PROTEIN MAINTENANCE OF MERISTEMS-LIKE"/>
    <property type="match status" value="1"/>
</dbReference>
<keyword evidence="4" id="KW-1185">Reference proteome</keyword>
<comment type="caution">
    <text evidence="3">The sequence shown here is derived from an EMBL/GenBank/DDBJ whole genome shotgun (WGS) entry which is preliminary data.</text>
</comment>
<feature type="domain" description="Aminotransferase-like plant mobile" evidence="2">
    <location>
        <begin position="91"/>
        <end position="409"/>
    </location>
</feature>
<name>A0A843XY55_COLES</name>
<dbReference type="InterPro" id="IPR019557">
    <property type="entry name" value="AminoTfrase-like_pln_mobile"/>
</dbReference>
<protein>
    <recommendedName>
        <fullName evidence="2">Aminotransferase-like plant mobile domain-containing protein</fullName>
    </recommendedName>
</protein>
<dbReference type="GO" id="GO:0010073">
    <property type="term" value="P:meristem maintenance"/>
    <property type="evidence" value="ECO:0007669"/>
    <property type="project" value="InterPro"/>
</dbReference>
<gene>
    <name evidence="3" type="ORF">Taro_056683</name>
</gene>
<dbReference type="EMBL" id="NMUH01017083">
    <property type="protein sequence ID" value="MQM23615.1"/>
    <property type="molecule type" value="Genomic_DNA"/>
</dbReference>
<sequence length="440" mass="50300">MRRREKRRILQDHRQPEEEEEEMATAEEEEEMAVEDAPEGEETEGGDETEAEAPRRPRGKGRMRSRVTWDLCWAWYRALPEVQQTRIARMGFGHILSVQPFHVDVPYLEALRERWEEDCKAFIMPWGHMIPTLEDVAYLMGLPVQGEPVVGLERRDYYDDIVELLGQEFVAGRRRPIRSILLGSLSEAVGLRGRRRGPLESLDEFCTGVRGALDLGDRSEERSIRIFVSYLLGRLLFATQSSQMNCKFVLLLRDLAQAGRYAWGAAMLGHLFSLLPSSSQRLQSTGGFTPFLQGYTRFPMGRGTLVEGRQTMVPLMTRWEVAPDPRVTDRRAGDVRVALDHYPHEQVVWTPYAGEADASHPAVAAGRPLFDRHLLLLCLGTYEVLYLELVVRTLGWHQPAIEVPSLGREGHSRRRFFAEDRDWVQTTTAQSRTGAREVSR</sequence>
<dbReference type="PANTHER" id="PTHR46033">
    <property type="entry name" value="PROTEIN MAIN-LIKE 2"/>
    <property type="match status" value="1"/>
</dbReference>
<dbReference type="Pfam" id="PF10536">
    <property type="entry name" value="PMD"/>
    <property type="match status" value="1"/>
</dbReference>
<reference evidence="3" key="1">
    <citation type="submission" date="2017-07" db="EMBL/GenBank/DDBJ databases">
        <title>Taro Niue Genome Assembly and Annotation.</title>
        <authorList>
            <person name="Atibalentja N."/>
            <person name="Keating K."/>
            <person name="Fields C.J."/>
        </authorList>
    </citation>
    <scope>NUCLEOTIDE SEQUENCE</scope>
    <source>
        <strain evidence="3">Niue_2</strain>
        <tissue evidence="3">Leaf</tissue>
    </source>
</reference>
<evidence type="ECO:0000313" key="3">
    <source>
        <dbReference type="EMBL" id="MQM23615.1"/>
    </source>
</evidence>
<accession>A0A843XY55</accession>
<dbReference type="InterPro" id="IPR044824">
    <property type="entry name" value="MAIN-like"/>
</dbReference>
<evidence type="ECO:0000259" key="2">
    <source>
        <dbReference type="Pfam" id="PF10536"/>
    </source>
</evidence>
<dbReference type="AlphaFoldDB" id="A0A843XY55"/>
<feature type="region of interest" description="Disordered" evidence="1">
    <location>
        <begin position="1"/>
        <end position="60"/>
    </location>
</feature>
<dbReference type="Proteomes" id="UP000652761">
    <property type="component" value="Unassembled WGS sequence"/>
</dbReference>
<proteinExistence type="predicted"/>
<evidence type="ECO:0000256" key="1">
    <source>
        <dbReference type="SAM" id="MobiDB-lite"/>
    </source>
</evidence>